<dbReference type="InterPro" id="IPR045850">
    <property type="entry name" value="TRM2_met"/>
</dbReference>
<dbReference type="OrthoDB" id="10250660at2759"/>
<comment type="caution">
    <text evidence="7">The sequence shown here is derived from an EMBL/GenBank/DDBJ whole genome shotgun (WGS) entry which is preliminary data.</text>
</comment>
<dbReference type="SUPFAM" id="SSF54928">
    <property type="entry name" value="RNA-binding domain, RBD"/>
    <property type="match status" value="1"/>
</dbReference>
<feature type="binding site" evidence="4">
    <location>
        <position position="509"/>
    </location>
    <ligand>
        <name>S-adenosyl-L-methionine</name>
        <dbReference type="ChEBI" id="CHEBI:59789"/>
    </ligand>
</feature>
<dbReference type="Gene3D" id="3.40.50.150">
    <property type="entry name" value="Vaccinia Virus protein VP39"/>
    <property type="match status" value="1"/>
</dbReference>
<protein>
    <submittedName>
        <fullName evidence="7">Trm2 tRNA methyltransferase 2-like protein A</fullName>
    </submittedName>
</protein>
<feature type="binding site" evidence="4">
    <location>
        <position position="455"/>
    </location>
    <ligand>
        <name>S-adenosyl-L-methionine</name>
        <dbReference type="ChEBI" id="CHEBI:59789"/>
    </ligand>
</feature>
<evidence type="ECO:0000256" key="2">
    <source>
        <dbReference type="ARBA" id="ARBA00022679"/>
    </source>
</evidence>
<dbReference type="InterPro" id="IPR035979">
    <property type="entry name" value="RBD_domain_sf"/>
</dbReference>
<proteinExistence type="inferred from homology"/>
<accession>A0A1Y1WE08</accession>
<dbReference type="InterPro" id="IPR029063">
    <property type="entry name" value="SAM-dependent_MTases_sf"/>
</dbReference>
<feature type="active site" evidence="5">
    <location>
        <position position="587"/>
    </location>
</feature>
<dbReference type="Gene3D" id="3.30.70.330">
    <property type="match status" value="1"/>
</dbReference>
<dbReference type="Proteomes" id="UP000193944">
    <property type="component" value="Unassembled WGS sequence"/>
</dbReference>
<feature type="compositionally biased region" description="Low complexity" evidence="6">
    <location>
        <begin position="77"/>
        <end position="87"/>
    </location>
</feature>
<dbReference type="PANTHER" id="PTHR45904">
    <property type="entry name" value="TRNA (URACIL-5-)-METHYLTRANSFERASE"/>
    <property type="match status" value="1"/>
</dbReference>
<keyword evidence="2 4" id="KW-0808">Transferase</keyword>
<feature type="binding site" evidence="4">
    <location>
        <position position="559"/>
    </location>
    <ligand>
        <name>S-adenosyl-L-methionine</name>
        <dbReference type="ChEBI" id="CHEBI:59789"/>
    </ligand>
</feature>
<evidence type="ECO:0000256" key="4">
    <source>
        <dbReference type="PROSITE-ProRule" id="PRU01024"/>
    </source>
</evidence>
<dbReference type="Gene3D" id="2.40.50.1070">
    <property type="match status" value="1"/>
</dbReference>
<keyword evidence="8" id="KW-1185">Reference proteome</keyword>
<dbReference type="PANTHER" id="PTHR45904:SF2">
    <property type="entry name" value="TRNA (URACIL-5-)-METHYLTRANSFERASE HOMOLOG A"/>
    <property type="match status" value="1"/>
</dbReference>
<evidence type="ECO:0000313" key="8">
    <source>
        <dbReference type="Proteomes" id="UP000193944"/>
    </source>
</evidence>
<evidence type="ECO:0000256" key="1">
    <source>
        <dbReference type="ARBA" id="ARBA00022603"/>
    </source>
</evidence>
<dbReference type="InterPro" id="IPR010280">
    <property type="entry name" value="U5_MeTrfase_fam"/>
</dbReference>
<feature type="compositionally biased region" description="Basic and acidic residues" evidence="6">
    <location>
        <begin position="188"/>
        <end position="201"/>
    </location>
</feature>
<organism evidence="7 8">
    <name type="scientific">Anaeromyces robustus</name>
    <dbReference type="NCBI Taxonomy" id="1754192"/>
    <lineage>
        <taxon>Eukaryota</taxon>
        <taxon>Fungi</taxon>
        <taxon>Fungi incertae sedis</taxon>
        <taxon>Chytridiomycota</taxon>
        <taxon>Chytridiomycota incertae sedis</taxon>
        <taxon>Neocallimastigomycetes</taxon>
        <taxon>Neocallimastigales</taxon>
        <taxon>Neocallimastigaceae</taxon>
        <taxon>Anaeromyces</taxon>
    </lineage>
</organism>
<feature type="compositionally biased region" description="Low complexity" evidence="6">
    <location>
        <begin position="33"/>
        <end position="68"/>
    </location>
</feature>
<feature type="compositionally biased region" description="Basic and acidic residues" evidence="6">
    <location>
        <begin position="19"/>
        <end position="28"/>
    </location>
</feature>
<dbReference type="EMBL" id="MCFG01000402">
    <property type="protein sequence ID" value="ORX71692.1"/>
    <property type="molecule type" value="Genomic_DNA"/>
</dbReference>
<dbReference type="GO" id="GO:0008173">
    <property type="term" value="F:RNA methyltransferase activity"/>
    <property type="evidence" value="ECO:0007669"/>
    <property type="project" value="InterPro"/>
</dbReference>
<feature type="region of interest" description="Disordered" evidence="6">
    <location>
        <begin position="174"/>
        <end position="201"/>
    </location>
</feature>
<sequence length="638" mass="73648">MEDNNKRSIDTTQEIENVENNKKVKINDEPSSVEESSSVNEVSMTSLEESSSVEVSTTNVTEDSSTVDNTKEETNTENENNNNNNEDNSSKEKQTEFKIKIEKLPQYINIPDLRKIFQKYELRFWKCKTNLKWDFAFASFKSEEERQDAIKKLDGLRIKTSNIHVIPINDNKEKKFEKRPSNISRKGNVKEPEPEDTRTPNEKLMDQVTPFWRFEYKKQIFKKSRINRKVLSAMVRNFEQLGRYMEEKQKSQLGWVKEASEANHGLICPIDEVVKSPVLTHYRNKCEFTIGHDFEGKKTIGFLLGLFREGITVVLGIEDCVHVPEKAKAVVKHFQEYVRNSDLDAFNRKGHKGFWRLLTTRFYKTNEDMIIVQVHPQDLSRERIEQEKKNLITFFTDLMTKIPDLNITSLLFQESDEVSNGATEKTEMEVLIGSKYVHENLLGINFRISPNAFFQVNTDATQLLYTTIRDWCIDSVGKDKKIVLLDLCCGTGTIGICMAQYFKRIVGIELCEQAVIDARYNAEANGIKNVEYICAKIEDAMKGVFNKIGRDEEVVAVLDPPRTGVHVSVIQAIRECAGLKHLIYVSCDANAAIQNFIDLCRPTSNKYKNNYFKPVRARPFDLFPQTRHCELVIDFKRD</sequence>
<gene>
    <name evidence="7" type="ORF">BCR32DRAFT_297289</name>
</gene>
<evidence type="ECO:0000256" key="6">
    <source>
        <dbReference type="SAM" id="MobiDB-lite"/>
    </source>
</evidence>
<name>A0A1Y1WE08_9FUNG</name>
<dbReference type="AlphaFoldDB" id="A0A1Y1WE08"/>
<evidence type="ECO:0000313" key="7">
    <source>
        <dbReference type="EMBL" id="ORX71692.1"/>
    </source>
</evidence>
<dbReference type="SUPFAM" id="SSF53335">
    <property type="entry name" value="S-adenosyl-L-methionine-dependent methyltransferases"/>
    <property type="match status" value="1"/>
</dbReference>
<dbReference type="InterPro" id="IPR030390">
    <property type="entry name" value="MeTrfase_TrmA_AS"/>
</dbReference>
<feature type="region of interest" description="Disordered" evidence="6">
    <location>
        <begin position="1"/>
        <end position="94"/>
    </location>
</feature>
<keyword evidence="3 4" id="KW-0949">S-adenosyl-L-methionine</keyword>
<dbReference type="Pfam" id="PF05958">
    <property type="entry name" value="tRNA_U5-meth_tr"/>
    <property type="match status" value="1"/>
</dbReference>
<dbReference type="GO" id="GO:0003723">
    <property type="term" value="F:RNA binding"/>
    <property type="evidence" value="ECO:0007669"/>
    <property type="project" value="TreeGrafter"/>
</dbReference>
<evidence type="ECO:0000256" key="5">
    <source>
        <dbReference type="PROSITE-ProRule" id="PRU10015"/>
    </source>
</evidence>
<keyword evidence="1 4" id="KW-0489">Methyltransferase</keyword>
<evidence type="ECO:0000256" key="3">
    <source>
        <dbReference type="ARBA" id="ARBA00022691"/>
    </source>
</evidence>
<feature type="active site" description="Nucleophile" evidence="4">
    <location>
        <position position="587"/>
    </location>
</feature>
<dbReference type="GO" id="GO:0032259">
    <property type="term" value="P:methylation"/>
    <property type="evidence" value="ECO:0007669"/>
    <property type="project" value="UniProtKB-KW"/>
</dbReference>
<dbReference type="GO" id="GO:0006396">
    <property type="term" value="P:RNA processing"/>
    <property type="evidence" value="ECO:0007669"/>
    <property type="project" value="InterPro"/>
</dbReference>
<dbReference type="PROSITE" id="PS01230">
    <property type="entry name" value="TRMA_1"/>
    <property type="match status" value="1"/>
</dbReference>
<reference evidence="7 8" key="1">
    <citation type="submission" date="2016-08" db="EMBL/GenBank/DDBJ databases">
        <title>A Parts List for Fungal Cellulosomes Revealed by Comparative Genomics.</title>
        <authorList>
            <consortium name="DOE Joint Genome Institute"/>
            <person name="Haitjema C.H."/>
            <person name="Gilmore S.P."/>
            <person name="Henske J.K."/>
            <person name="Solomon K.V."/>
            <person name="De Groot R."/>
            <person name="Kuo A."/>
            <person name="Mondo S.J."/>
            <person name="Salamov A.A."/>
            <person name="Labutti K."/>
            <person name="Zhao Z."/>
            <person name="Chiniquy J."/>
            <person name="Barry K."/>
            <person name="Brewer H.M."/>
            <person name="Purvine S.O."/>
            <person name="Wright A.T."/>
            <person name="Boxma B."/>
            <person name="Van Alen T."/>
            <person name="Hackstein J.H."/>
            <person name="Baker S.E."/>
            <person name="Grigoriev I.V."/>
            <person name="O'Malley M.A."/>
        </authorList>
    </citation>
    <scope>NUCLEOTIDE SEQUENCE [LARGE SCALE GENOMIC DNA]</scope>
    <source>
        <strain evidence="7 8">S4</strain>
    </source>
</reference>
<comment type="caution">
    <text evidence="4">Lacks conserved residue(s) required for the propagation of feature annotation.</text>
</comment>
<dbReference type="InterPro" id="IPR012677">
    <property type="entry name" value="Nucleotide-bd_a/b_plait_sf"/>
</dbReference>
<dbReference type="STRING" id="1754192.A0A1Y1WE08"/>
<dbReference type="PROSITE" id="PS51687">
    <property type="entry name" value="SAM_MT_RNA_M5U"/>
    <property type="match status" value="1"/>
</dbReference>
<dbReference type="CDD" id="cd02440">
    <property type="entry name" value="AdoMet_MTases"/>
    <property type="match status" value="1"/>
</dbReference>
<comment type="similarity">
    <text evidence="4">Belongs to the class I-like SAM-binding methyltransferase superfamily. RNA M5U methyltransferase family.</text>
</comment>
<reference evidence="7 8" key="2">
    <citation type="submission" date="2016-08" db="EMBL/GenBank/DDBJ databases">
        <title>Pervasive Adenine N6-methylation of Active Genes in Fungi.</title>
        <authorList>
            <consortium name="DOE Joint Genome Institute"/>
            <person name="Mondo S.J."/>
            <person name="Dannebaum R.O."/>
            <person name="Kuo R.C."/>
            <person name="Labutti K."/>
            <person name="Haridas S."/>
            <person name="Kuo A."/>
            <person name="Salamov A."/>
            <person name="Ahrendt S.R."/>
            <person name="Lipzen A."/>
            <person name="Sullivan W."/>
            <person name="Andreopoulos W.B."/>
            <person name="Clum A."/>
            <person name="Lindquist E."/>
            <person name="Daum C."/>
            <person name="Ramamoorthy G.K."/>
            <person name="Gryganskyi A."/>
            <person name="Culley D."/>
            <person name="Magnuson J.K."/>
            <person name="James T.Y."/>
            <person name="O'Malley M.A."/>
            <person name="Stajich J.E."/>
            <person name="Spatafora J.W."/>
            <person name="Visel A."/>
            <person name="Grigoriev I.V."/>
        </authorList>
    </citation>
    <scope>NUCLEOTIDE SEQUENCE [LARGE SCALE GENOMIC DNA]</scope>
    <source>
        <strain evidence="7 8">S4</strain>
    </source>
</reference>